<dbReference type="Pfam" id="PF00941">
    <property type="entry name" value="FAD_binding_5"/>
    <property type="match status" value="1"/>
</dbReference>
<dbReference type="EMBL" id="CP133659">
    <property type="protein sequence ID" value="WMW66914.1"/>
    <property type="molecule type" value="Genomic_DNA"/>
</dbReference>
<dbReference type="PROSITE" id="PS51387">
    <property type="entry name" value="FAD_PCMH"/>
    <property type="match status" value="1"/>
</dbReference>
<dbReference type="Pfam" id="PF03450">
    <property type="entry name" value="CO_deh_flav_C"/>
    <property type="match status" value="1"/>
</dbReference>
<evidence type="ECO:0000256" key="2">
    <source>
        <dbReference type="ARBA" id="ARBA00022827"/>
    </source>
</evidence>
<dbReference type="RefSeq" id="WP_309542770.1">
    <property type="nucleotide sequence ID" value="NZ_CP133659.1"/>
</dbReference>
<reference evidence="5" key="1">
    <citation type="submission" date="2023-09" db="EMBL/GenBank/DDBJ databases">
        <authorList>
            <consortium name="CW5 consortium"/>
            <person name="Lu C.-W."/>
        </authorList>
    </citation>
    <scope>NUCLEOTIDE SEQUENCE</scope>
    <source>
        <strain evidence="5">KPS</strain>
    </source>
</reference>
<feature type="domain" description="FAD-binding PCMH-type" evidence="4">
    <location>
        <begin position="1"/>
        <end position="183"/>
    </location>
</feature>
<dbReference type="SMART" id="SM01092">
    <property type="entry name" value="CO_deh_flav_C"/>
    <property type="match status" value="1"/>
</dbReference>
<evidence type="ECO:0000259" key="4">
    <source>
        <dbReference type="PROSITE" id="PS51387"/>
    </source>
</evidence>
<keyword evidence="1" id="KW-0285">Flavoprotein</keyword>
<proteinExistence type="predicted"/>
<dbReference type="InterPro" id="IPR036318">
    <property type="entry name" value="FAD-bd_PCMH-like_sf"/>
</dbReference>
<dbReference type="InterPro" id="IPR016166">
    <property type="entry name" value="FAD-bd_PCMH"/>
</dbReference>
<protein>
    <submittedName>
        <fullName evidence="5">Xanthine dehydrogenase family protein subunit M</fullName>
    </submittedName>
</protein>
<organism evidence="5 6">
    <name type="scientific">Nitratidesulfovibrio liaohensis</name>
    <dbReference type="NCBI Taxonomy" id="2604158"/>
    <lineage>
        <taxon>Bacteria</taxon>
        <taxon>Pseudomonadati</taxon>
        <taxon>Thermodesulfobacteriota</taxon>
        <taxon>Desulfovibrionia</taxon>
        <taxon>Desulfovibrionales</taxon>
        <taxon>Desulfovibrionaceae</taxon>
        <taxon>Nitratidesulfovibrio</taxon>
    </lineage>
</organism>
<dbReference type="Gene3D" id="3.30.390.50">
    <property type="entry name" value="CO dehydrogenase flavoprotein, C-terminal domain"/>
    <property type="match status" value="1"/>
</dbReference>
<dbReference type="InterPro" id="IPR051312">
    <property type="entry name" value="Diverse_Substr_Oxidored"/>
</dbReference>
<dbReference type="Proteomes" id="UP001180616">
    <property type="component" value="Chromosome"/>
</dbReference>
<dbReference type="InterPro" id="IPR036683">
    <property type="entry name" value="CO_DH_flav_C_dom_sf"/>
</dbReference>
<dbReference type="InterPro" id="IPR016169">
    <property type="entry name" value="FAD-bd_PCMH_sub2"/>
</dbReference>
<dbReference type="PANTHER" id="PTHR42659:SF2">
    <property type="entry name" value="XANTHINE DEHYDROGENASE SUBUNIT C-RELATED"/>
    <property type="match status" value="1"/>
</dbReference>
<keyword evidence="3" id="KW-0560">Oxidoreductase</keyword>
<evidence type="ECO:0000313" key="5">
    <source>
        <dbReference type="EMBL" id="WMW66914.1"/>
    </source>
</evidence>
<dbReference type="InterPro" id="IPR016167">
    <property type="entry name" value="FAD-bd_PCMH_sub1"/>
</dbReference>
<evidence type="ECO:0000256" key="3">
    <source>
        <dbReference type="ARBA" id="ARBA00023002"/>
    </source>
</evidence>
<dbReference type="SUPFAM" id="SSF56176">
    <property type="entry name" value="FAD-binding/transporter-associated domain-like"/>
    <property type="match status" value="1"/>
</dbReference>
<keyword evidence="6" id="KW-1185">Reference proteome</keyword>
<gene>
    <name evidence="5" type="ORF">KPS_001545</name>
</gene>
<dbReference type="InterPro" id="IPR002346">
    <property type="entry name" value="Mopterin_DH_FAD-bd"/>
</dbReference>
<accession>A0ABY9R8B0</accession>
<dbReference type="PANTHER" id="PTHR42659">
    <property type="entry name" value="XANTHINE DEHYDROGENASE SUBUNIT C-RELATED"/>
    <property type="match status" value="1"/>
</dbReference>
<dbReference type="InterPro" id="IPR005107">
    <property type="entry name" value="CO_DH_flav_C"/>
</dbReference>
<dbReference type="Gene3D" id="3.30.465.10">
    <property type="match status" value="1"/>
</dbReference>
<sequence length="289" mass="30670">MIVHLPRSLSELWSLLAEAPGARVMAGGTDLLVRLRAGLDRADATEMTGKADAATALCCLERIPELRGVDCGKGQLRIGAATPLTTILENQDVATRLPMLHAACRCLGSPLIRHQATLGGNICTASPAGDTLPALYALGAEVELATSNGTRRLPMDGFITGPGRTLLQPAELLTAVRIPLPAPNALQHYEKVGKRRALAISVASLAALLRLEGQRITEARLALGSVAPTVVRCTQVEHWLAGRTLDAETLHHAAGMVREVVRPITDVRATATYRRIVAGNLLLRLGGHQ</sequence>
<dbReference type="Gene3D" id="3.30.43.10">
    <property type="entry name" value="Uridine Diphospho-n-acetylenolpyruvylglucosamine Reductase, domain 2"/>
    <property type="match status" value="1"/>
</dbReference>
<keyword evidence="2" id="KW-0274">FAD</keyword>
<name>A0ABY9R8B0_9BACT</name>
<evidence type="ECO:0000256" key="1">
    <source>
        <dbReference type="ARBA" id="ARBA00022630"/>
    </source>
</evidence>
<dbReference type="SUPFAM" id="SSF55447">
    <property type="entry name" value="CO dehydrogenase flavoprotein C-terminal domain-like"/>
    <property type="match status" value="1"/>
</dbReference>
<evidence type="ECO:0000313" key="6">
    <source>
        <dbReference type="Proteomes" id="UP001180616"/>
    </source>
</evidence>